<evidence type="ECO:0000256" key="3">
    <source>
        <dbReference type="SAM" id="Phobius"/>
    </source>
</evidence>
<feature type="region of interest" description="Disordered" evidence="2">
    <location>
        <begin position="118"/>
        <end position="137"/>
    </location>
</feature>
<dbReference type="AlphaFoldDB" id="A0AAV7HTV5"/>
<dbReference type="Gene3D" id="3.30.559.10">
    <property type="entry name" value="Chloramphenicol acetyltransferase-like domain"/>
    <property type="match status" value="1"/>
</dbReference>
<accession>A0AAV7HTV5</accession>
<comment type="caution">
    <text evidence="4">The sequence shown here is derived from an EMBL/GenBank/DDBJ whole genome shotgun (WGS) entry which is preliminary data.</text>
</comment>
<proteinExistence type="inferred from homology"/>
<gene>
    <name evidence="4" type="ORF">IEQ34_000681</name>
</gene>
<dbReference type="Proteomes" id="UP000775213">
    <property type="component" value="Unassembled WGS sequence"/>
</dbReference>
<dbReference type="PANTHER" id="PTHR31147">
    <property type="entry name" value="ACYL TRANSFERASE 4"/>
    <property type="match status" value="1"/>
</dbReference>
<keyword evidence="3" id="KW-0812">Transmembrane</keyword>
<sequence>MAGRNLAAVVLDALAGALVFYYPFAGWLREGSDMKLLVDCTGEGVLFIEAEADVKLDNCRHLVLFLSGTKSFWKHTRLRRLSSPTASTNRFACGLMNQACQQPRGPVNQALMRPCKPVNQARPRTRGPVNKAHSQTHPRATLACAVRGLNRAHFEPTRMDKPFELCHPKEIFFKSPSPMKESAHTRDIYKYCAFHKGHMNETKECKQLLELVEDLINEGKLNGFMLVNPDGGGMDDRPDQDPMVPSSRAIMVPGLLSQRRSGGVALGFHLGICMPSVCLHRCCRSGGVALLVARYFIQTLSSTAAPSYLSCGWRIRKMNGVETSKMMVVSGGVMVVDDISGWWRKSVIGGGQKRRVVAGGVGDSWCPTIRWRVEVGGERWRQRFVVATGGQ</sequence>
<evidence type="ECO:0000256" key="2">
    <source>
        <dbReference type="SAM" id="MobiDB-lite"/>
    </source>
</evidence>
<keyword evidence="5" id="KW-1185">Reference proteome</keyword>
<organism evidence="4 5">
    <name type="scientific">Dendrobium chrysotoxum</name>
    <name type="common">Orchid</name>
    <dbReference type="NCBI Taxonomy" id="161865"/>
    <lineage>
        <taxon>Eukaryota</taxon>
        <taxon>Viridiplantae</taxon>
        <taxon>Streptophyta</taxon>
        <taxon>Embryophyta</taxon>
        <taxon>Tracheophyta</taxon>
        <taxon>Spermatophyta</taxon>
        <taxon>Magnoliopsida</taxon>
        <taxon>Liliopsida</taxon>
        <taxon>Asparagales</taxon>
        <taxon>Orchidaceae</taxon>
        <taxon>Epidendroideae</taxon>
        <taxon>Malaxideae</taxon>
        <taxon>Dendrobiinae</taxon>
        <taxon>Dendrobium</taxon>
    </lineage>
</organism>
<evidence type="ECO:0000313" key="5">
    <source>
        <dbReference type="Proteomes" id="UP000775213"/>
    </source>
</evidence>
<dbReference type="Pfam" id="PF02458">
    <property type="entry name" value="Transferase"/>
    <property type="match status" value="1"/>
</dbReference>
<protein>
    <submittedName>
        <fullName evidence="4">Uncharacterized protein</fullName>
    </submittedName>
</protein>
<name>A0AAV7HTV5_DENCH</name>
<keyword evidence="3" id="KW-0472">Membrane</keyword>
<evidence type="ECO:0000256" key="1">
    <source>
        <dbReference type="ARBA" id="ARBA00009861"/>
    </source>
</evidence>
<evidence type="ECO:0000313" key="4">
    <source>
        <dbReference type="EMBL" id="KAH0470958.1"/>
    </source>
</evidence>
<dbReference type="InterPro" id="IPR023213">
    <property type="entry name" value="CAT-like_dom_sf"/>
</dbReference>
<reference evidence="4 5" key="1">
    <citation type="journal article" date="2021" name="Hortic Res">
        <title>Chromosome-scale assembly of the Dendrobium chrysotoxum genome enhances the understanding of orchid evolution.</title>
        <authorList>
            <person name="Zhang Y."/>
            <person name="Zhang G.Q."/>
            <person name="Zhang D."/>
            <person name="Liu X.D."/>
            <person name="Xu X.Y."/>
            <person name="Sun W.H."/>
            <person name="Yu X."/>
            <person name="Zhu X."/>
            <person name="Wang Z.W."/>
            <person name="Zhao X."/>
            <person name="Zhong W.Y."/>
            <person name="Chen H."/>
            <person name="Yin W.L."/>
            <person name="Huang T."/>
            <person name="Niu S.C."/>
            <person name="Liu Z.J."/>
        </authorList>
    </citation>
    <scope>NUCLEOTIDE SEQUENCE [LARGE SCALE GENOMIC DNA]</scope>
    <source>
        <strain evidence="4">Lindl</strain>
    </source>
</reference>
<feature type="transmembrane region" description="Helical" evidence="3">
    <location>
        <begin position="6"/>
        <end position="25"/>
    </location>
</feature>
<comment type="similarity">
    <text evidence="1">Belongs to the plant acyltransferase family.</text>
</comment>
<dbReference type="EMBL" id="JAGFBR010000001">
    <property type="protein sequence ID" value="KAH0470958.1"/>
    <property type="molecule type" value="Genomic_DNA"/>
</dbReference>
<dbReference type="InterPro" id="IPR050898">
    <property type="entry name" value="Plant_acyltransferase"/>
</dbReference>
<keyword evidence="3" id="KW-1133">Transmembrane helix</keyword>